<dbReference type="AlphaFoldDB" id="A0A6B0YQH5"/>
<dbReference type="GO" id="GO:0016706">
    <property type="term" value="F:2-oxoglutarate-dependent dioxygenase activity"/>
    <property type="evidence" value="ECO:0007669"/>
    <property type="project" value="UniProtKB-ARBA"/>
</dbReference>
<gene>
    <name evidence="1" type="ORF">F4Y42_05445</name>
</gene>
<reference evidence="1" key="1">
    <citation type="submission" date="2019-09" db="EMBL/GenBank/DDBJ databases">
        <title>Characterisation of the sponge microbiome using genome-centric metagenomics.</title>
        <authorList>
            <person name="Engelberts J.P."/>
            <person name="Robbins S.J."/>
            <person name="De Goeij J.M."/>
            <person name="Aranda M."/>
            <person name="Bell S.C."/>
            <person name="Webster N.S."/>
        </authorList>
    </citation>
    <scope>NUCLEOTIDE SEQUENCE</scope>
    <source>
        <strain evidence="1">SB0664_bin_27</strain>
    </source>
</reference>
<dbReference type="InterPro" id="IPR008775">
    <property type="entry name" value="Phytyl_CoA_dOase-like"/>
</dbReference>
<organism evidence="1">
    <name type="scientific">Caldilineaceae bacterium SB0664_bin_27</name>
    <dbReference type="NCBI Taxonomy" id="2605260"/>
    <lineage>
        <taxon>Bacteria</taxon>
        <taxon>Bacillati</taxon>
        <taxon>Chloroflexota</taxon>
        <taxon>Caldilineae</taxon>
        <taxon>Caldilineales</taxon>
        <taxon>Caldilineaceae</taxon>
    </lineage>
</organism>
<dbReference type="GO" id="GO:0005506">
    <property type="term" value="F:iron ion binding"/>
    <property type="evidence" value="ECO:0007669"/>
    <property type="project" value="UniProtKB-ARBA"/>
</dbReference>
<name>A0A6B0YQH5_9CHLR</name>
<proteinExistence type="predicted"/>
<dbReference type="Pfam" id="PF05721">
    <property type="entry name" value="PhyH"/>
    <property type="match status" value="1"/>
</dbReference>
<dbReference type="Gene3D" id="2.60.120.620">
    <property type="entry name" value="q2cbj1_9rhob like domain"/>
    <property type="match status" value="1"/>
</dbReference>
<keyword evidence="1" id="KW-0560">Oxidoreductase</keyword>
<dbReference type="EMBL" id="VXRG01000047">
    <property type="protein sequence ID" value="MXY92877.1"/>
    <property type="molecule type" value="Genomic_DNA"/>
</dbReference>
<dbReference type="PANTHER" id="PTHR20883:SF48">
    <property type="entry name" value="ECTOINE DIOXYGENASE"/>
    <property type="match status" value="1"/>
</dbReference>
<protein>
    <submittedName>
        <fullName evidence="1">Phytanoyl-CoA dioxygenase family protein</fullName>
    </submittedName>
</protein>
<dbReference type="SUPFAM" id="SSF51197">
    <property type="entry name" value="Clavaminate synthase-like"/>
    <property type="match status" value="1"/>
</dbReference>
<comment type="caution">
    <text evidence="1">The sequence shown here is derived from an EMBL/GenBank/DDBJ whole genome shotgun (WGS) entry which is preliminary data.</text>
</comment>
<evidence type="ECO:0000313" key="1">
    <source>
        <dbReference type="EMBL" id="MXY92877.1"/>
    </source>
</evidence>
<sequence>MREDPQEVSGMKTVELEIDEQARTRFQEDGYWLGPEIFDAGQREELAYAVDEVNAGRYETGREPLARFWSPGDNPYALHKVDNSHWCNPVLADAVINPRIGRLAAQLLDTPAVRLWHEQILMKPAGGRVSANVAWHQDYNYWRSSDRPQMLTAWIPLQEVNPELGTMYFVKGSHKWGWQAEYSHFGRYDMAEQERVIRQYMPEEAEYETAPIYLEAGRVSFHHCLTLHGSGPNHAHRQHRRAIAIHIQADACLWRKTGDKADDHQCAQEMQRLGKQYGDKFEGAYWPELFPATDLCR</sequence>
<dbReference type="PANTHER" id="PTHR20883">
    <property type="entry name" value="PHYTANOYL-COA DIOXYGENASE DOMAIN CONTAINING 1"/>
    <property type="match status" value="1"/>
</dbReference>
<accession>A0A6B0YQH5</accession>
<keyword evidence="1" id="KW-0223">Dioxygenase</keyword>